<dbReference type="InterPro" id="IPR001482">
    <property type="entry name" value="T2SS/T4SS_dom"/>
</dbReference>
<dbReference type="SUPFAM" id="SSF52540">
    <property type="entry name" value="P-loop containing nucleoside triphosphate hydrolases"/>
    <property type="match status" value="1"/>
</dbReference>
<feature type="domain" description="Bacterial type II secretion system protein E" evidence="2">
    <location>
        <begin position="81"/>
        <end position="364"/>
    </location>
</feature>
<dbReference type="Pfam" id="PF00437">
    <property type="entry name" value="T2SSE"/>
    <property type="match status" value="1"/>
</dbReference>
<dbReference type="Gene3D" id="3.40.50.300">
    <property type="entry name" value="P-loop containing nucleotide triphosphate hydrolases"/>
    <property type="match status" value="1"/>
</dbReference>
<proteinExistence type="inferred from homology"/>
<gene>
    <name evidence="3" type="primary">tadA</name>
    <name evidence="3" type="ORF">MKZ47_21030</name>
</gene>
<dbReference type="EMBL" id="JAKUMG010000027">
    <property type="protein sequence ID" value="MDI4671547.1"/>
    <property type="molecule type" value="Genomic_DNA"/>
</dbReference>
<dbReference type="CDD" id="cd01130">
    <property type="entry name" value="VirB11-like_ATPase"/>
    <property type="match status" value="1"/>
</dbReference>
<dbReference type="InterPro" id="IPR050921">
    <property type="entry name" value="T4SS_GSP_E_ATPase"/>
</dbReference>
<dbReference type="Gene3D" id="3.30.450.380">
    <property type="match status" value="1"/>
</dbReference>
<dbReference type="InterPro" id="IPR027417">
    <property type="entry name" value="P-loop_NTPase"/>
</dbReference>
<sequence length="428" mass="47481">MFNFKINNDNAPESPSLLDVKGLLHDKVIEELEENFTNFNELDLAIAVRAISQEIEFFDGLDLSDLQISQIISAVADDLSGYGPIAPYMIDENISDILINDFNDIWVDKQGRLVKTPSSFDNPKHLLRFIERALNQCGKQTNTLSPVVDGKLPDGSRLNVIIPPACTTTAIVSIRKFSHKTITKSYLIQSGLIDSNWLEFLECAVEAGANIVVSGNAGAGKTSFLNVLSSAISENERVVTIEESSELKLHHNHVVQLEAHSANSDDKGSISLSELVKAALRMRADRVIIGEVRSSEVIDMLQAMSCGHQGSMTTVHANSAYDAISRISTLTQLHNQQFSSDHIDALIGSCLQLIIHLIRDSDGKRKLKSIGEVYYEEGTLKFRTLYSDTDRFIFDKSESAIIKFMRMRGIEESRLEALFQNIEGSDDD</sequence>
<keyword evidence="4" id="KW-1185">Reference proteome</keyword>
<dbReference type="PANTHER" id="PTHR30486:SF6">
    <property type="entry name" value="TYPE IV PILUS RETRACTATION ATPASE PILT"/>
    <property type="match status" value="1"/>
</dbReference>
<evidence type="ECO:0000259" key="2">
    <source>
        <dbReference type="Pfam" id="PF00437"/>
    </source>
</evidence>
<reference evidence="3 4" key="1">
    <citation type="submission" date="2022-02" db="EMBL/GenBank/DDBJ databases">
        <title>Genome analysis of Beneficial Microorganisms for Coral consortium from Pocillopora damicornis.</title>
        <authorList>
            <person name="Rosado P.M."/>
            <person name="Cardoso P.M."/>
            <person name="Rosado J.G."/>
            <person name="Schultz J."/>
            <person name="Rocha U."/>
            <person name="Costa T.K."/>
            <person name="Peixoto R.S."/>
        </authorList>
    </citation>
    <scope>NUCLEOTIDE SEQUENCE [LARGE SCALE GENOMIC DNA]</scope>
    <source>
        <strain evidence="3 4">BMC5</strain>
    </source>
</reference>
<dbReference type="Proteomes" id="UP001156974">
    <property type="component" value="Unassembled WGS sequence"/>
</dbReference>
<organism evidence="3 4">
    <name type="scientific">Pseudoalteromonas shioyasakiensis</name>
    <dbReference type="NCBI Taxonomy" id="1190813"/>
    <lineage>
        <taxon>Bacteria</taxon>
        <taxon>Pseudomonadati</taxon>
        <taxon>Pseudomonadota</taxon>
        <taxon>Gammaproteobacteria</taxon>
        <taxon>Alteromonadales</taxon>
        <taxon>Pseudoalteromonadaceae</taxon>
        <taxon>Pseudoalteromonas</taxon>
    </lineage>
</organism>
<accession>A0ABT6U6X9</accession>
<dbReference type="RefSeq" id="WP_175080767.1">
    <property type="nucleotide sequence ID" value="NZ_JAKUMG010000027.1"/>
</dbReference>
<comment type="caution">
    <text evidence="3">The sequence shown here is derived from an EMBL/GenBank/DDBJ whole genome shotgun (WGS) entry which is preliminary data.</text>
</comment>
<evidence type="ECO:0000313" key="4">
    <source>
        <dbReference type="Proteomes" id="UP001156974"/>
    </source>
</evidence>
<protein>
    <submittedName>
        <fullName evidence="3">Flp pilus assembly complex ATPase component TadA</fullName>
    </submittedName>
</protein>
<evidence type="ECO:0000313" key="3">
    <source>
        <dbReference type="EMBL" id="MDI4671547.1"/>
    </source>
</evidence>
<name>A0ABT6U6X9_9GAMM</name>
<evidence type="ECO:0000256" key="1">
    <source>
        <dbReference type="ARBA" id="ARBA00006611"/>
    </source>
</evidence>
<dbReference type="PANTHER" id="PTHR30486">
    <property type="entry name" value="TWITCHING MOTILITY PROTEIN PILT"/>
    <property type="match status" value="1"/>
</dbReference>
<comment type="similarity">
    <text evidence="1">Belongs to the GSP E family.</text>
</comment>